<reference evidence="2 3" key="1">
    <citation type="submission" date="2015-09" db="EMBL/GenBank/DDBJ databases">
        <authorList>
            <consortium name="Swine Surveillance"/>
        </authorList>
    </citation>
    <scope>NUCLEOTIDE SEQUENCE [LARGE SCALE GENOMIC DNA]</scope>
    <source>
        <strain evidence="2 3">CECT 7557</strain>
    </source>
</reference>
<dbReference type="OrthoDB" id="7875737at2"/>
<keyword evidence="1" id="KW-0812">Transmembrane</keyword>
<keyword evidence="3" id="KW-1185">Reference proteome</keyword>
<keyword evidence="1" id="KW-1133">Transmembrane helix</keyword>
<feature type="transmembrane region" description="Helical" evidence="1">
    <location>
        <begin position="6"/>
        <end position="27"/>
    </location>
</feature>
<sequence>MEYLIWAGGALTLAGMVGLVFCVLRVVRAKRQNLDDEALRAVLQGVLPMNLGALALSVLGLMLVMVGLVLA</sequence>
<keyword evidence="1" id="KW-0472">Membrane</keyword>
<organism evidence="2 3">
    <name type="scientific">Tritonibacter multivorans</name>
    <dbReference type="NCBI Taxonomy" id="928856"/>
    <lineage>
        <taxon>Bacteria</taxon>
        <taxon>Pseudomonadati</taxon>
        <taxon>Pseudomonadota</taxon>
        <taxon>Alphaproteobacteria</taxon>
        <taxon>Rhodobacterales</taxon>
        <taxon>Paracoccaceae</taxon>
        <taxon>Tritonibacter</taxon>
    </lineage>
</organism>
<gene>
    <name evidence="2" type="ORF">TRM7557_03406</name>
</gene>
<evidence type="ECO:0000313" key="2">
    <source>
        <dbReference type="EMBL" id="CUH81401.1"/>
    </source>
</evidence>
<name>A0A0N7M0U0_9RHOB</name>
<feature type="transmembrane region" description="Helical" evidence="1">
    <location>
        <begin position="47"/>
        <end position="70"/>
    </location>
</feature>
<dbReference type="EMBL" id="CYSD01000042">
    <property type="protein sequence ID" value="CUH81401.1"/>
    <property type="molecule type" value="Genomic_DNA"/>
</dbReference>
<evidence type="ECO:0000256" key="1">
    <source>
        <dbReference type="SAM" id="Phobius"/>
    </source>
</evidence>
<evidence type="ECO:0000313" key="3">
    <source>
        <dbReference type="Proteomes" id="UP000052022"/>
    </source>
</evidence>
<dbReference type="Proteomes" id="UP000052022">
    <property type="component" value="Unassembled WGS sequence"/>
</dbReference>
<protein>
    <submittedName>
        <fullName evidence="2">Uncharacterized protein</fullName>
    </submittedName>
</protein>
<dbReference type="STRING" id="928856.SAMN04488049_102242"/>
<proteinExistence type="predicted"/>
<dbReference type="AlphaFoldDB" id="A0A0N7M0U0"/>
<accession>A0A0N7M0U0</accession>
<dbReference type="RefSeq" id="WP_058291385.1">
    <property type="nucleotide sequence ID" value="NZ_CYSD01000042.1"/>
</dbReference>